<name>A0A1U7NGS0_9FIRM</name>
<organism evidence="2 3">
    <name type="scientific">Ileibacterium valens</name>
    <dbReference type="NCBI Taxonomy" id="1862668"/>
    <lineage>
        <taxon>Bacteria</taxon>
        <taxon>Bacillati</taxon>
        <taxon>Bacillota</taxon>
        <taxon>Erysipelotrichia</taxon>
        <taxon>Erysipelotrichales</taxon>
        <taxon>Erysipelotrichaceae</taxon>
        <taxon>Ileibacterium</taxon>
    </lineage>
</organism>
<accession>A0A1U7NGS0</accession>
<feature type="transmembrane region" description="Helical" evidence="1">
    <location>
        <begin position="103"/>
        <end position="123"/>
    </location>
</feature>
<feature type="transmembrane region" description="Helical" evidence="1">
    <location>
        <begin position="270"/>
        <end position="292"/>
    </location>
</feature>
<dbReference type="Pfam" id="PF11449">
    <property type="entry name" value="ArsP_2"/>
    <property type="match status" value="2"/>
</dbReference>
<evidence type="ECO:0008006" key="4">
    <source>
        <dbReference type="Google" id="ProtNLM"/>
    </source>
</evidence>
<protein>
    <recommendedName>
        <fullName evidence="4">Arsenic efflux protein</fullName>
    </recommendedName>
</protein>
<dbReference type="NCBIfam" id="NF037962">
    <property type="entry name" value="arsenic_eff"/>
    <property type="match status" value="1"/>
</dbReference>
<evidence type="ECO:0000313" key="2">
    <source>
        <dbReference type="EMBL" id="OLU40515.1"/>
    </source>
</evidence>
<dbReference type="InterPro" id="IPR021552">
    <property type="entry name" value="ArsP_2"/>
</dbReference>
<evidence type="ECO:0000256" key="1">
    <source>
        <dbReference type="SAM" id="Phobius"/>
    </source>
</evidence>
<feature type="transmembrane region" description="Helical" evidence="1">
    <location>
        <begin position="243"/>
        <end position="264"/>
    </location>
</feature>
<keyword evidence="1" id="KW-0472">Membrane</keyword>
<comment type="caution">
    <text evidence="2">The sequence shown here is derived from an EMBL/GenBank/DDBJ whole genome shotgun (WGS) entry which is preliminary data.</text>
</comment>
<dbReference type="EMBL" id="MPJW01000105">
    <property type="protein sequence ID" value="OLU40515.1"/>
    <property type="molecule type" value="Genomic_DNA"/>
</dbReference>
<dbReference type="RefSeq" id="WP_075818881.1">
    <property type="nucleotide sequence ID" value="NZ_MPJW01000105.1"/>
</dbReference>
<dbReference type="Proteomes" id="UP000186341">
    <property type="component" value="Unassembled WGS sequence"/>
</dbReference>
<feature type="transmembrane region" description="Helical" evidence="1">
    <location>
        <begin position="12"/>
        <end position="30"/>
    </location>
</feature>
<sequence>MFEHAFEHSIEDTWTMIPILFLAYCLIEYFERKPSKDDGLFWNLQKFGPIFGAALGLLPQCGFSVLAAMLYLQKNITLGTMIAVFIATSDEAIPILISEPQLIPSLMVLLVLKFILAAAAGYLTDKVLVRHQHVISFNDLPEDEEEEDFEEDQNDVSSCPCCYPQYPMWLSVTIRTLKIYFFIFITTLVLNLLIEGIGEENLSAILLHGSWLQIPLAALFGFIPNCAATVVLCQLFASGSLSFAALFAGLCTNAGLGLLVFFQYSPNKKIFFKTIAIIFMVSIAAGALIGLIQTMLPL</sequence>
<dbReference type="GeneID" id="82202533"/>
<feature type="transmembrane region" description="Helical" evidence="1">
    <location>
        <begin position="177"/>
        <end position="194"/>
    </location>
</feature>
<keyword evidence="1" id="KW-1133">Transmembrane helix</keyword>
<evidence type="ECO:0000313" key="3">
    <source>
        <dbReference type="Proteomes" id="UP000186341"/>
    </source>
</evidence>
<gene>
    <name evidence="2" type="ORF">BO222_04795</name>
</gene>
<keyword evidence="1" id="KW-0812">Transmembrane</keyword>
<proteinExistence type="predicted"/>
<reference evidence="2 3" key="1">
    <citation type="submission" date="2016-11" db="EMBL/GenBank/DDBJ databases">
        <title>Description of two novel members of the family Erysipelotrichaceae: Ileibacterium lipovorans gen. nov., sp. nov. and Dubosiella newyorkensis, gen. nov., sp. nov.</title>
        <authorList>
            <person name="Cox L.M."/>
            <person name="Sohn J."/>
            <person name="Tyrrell K.L."/>
            <person name="Citron D.M."/>
            <person name="Lawson P.A."/>
            <person name="Patel N.B."/>
            <person name="Iizumi T."/>
            <person name="Perez-Perez G.I."/>
            <person name="Goldstein E.J."/>
            <person name="Blaser M.J."/>
        </authorList>
    </citation>
    <scope>NUCLEOTIDE SEQUENCE [LARGE SCALE GENOMIC DNA]</scope>
    <source>
        <strain evidence="2 3">NYU-BL-A3</strain>
    </source>
</reference>
<dbReference type="OrthoDB" id="9783550at2"/>
<keyword evidence="3" id="KW-1185">Reference proteome</keyword>
<feature type="transmembrane region" description="Helical" evidence="1">
    <location>
        <begin position="50"/>
        <end position="71"/>
    </location>
</feature>
<dbReference type="AlphaFoldDB" id="A0A1U7NGS0"/>